<dbReference type="GO" id="GO:0032039">
    <property type="term" value="C:integrator complex"/>
    <property type="evidence" value="ECO:0007669"/>
    <property type="project" value="InterPro"/>
</dbReference>
<gene>
    <name evidence="3" type="primary">Ints5</name>
    <name evidence="3" type="ORF">E2C01_031585</name>
</gene>
<sequence length="956" mass="102905">MVVTDVMEPGHGANMEGGGRGISTATLLSELDRFLGLAMSTGDKRSHSGRRDAMSERDEQTAAETALFLLRNLPPARPAALAFLAHTLSSQVSSHIRGYSSGEGSRKNEAQDEGLSGQLESLLGDLLESAPGVWGPLVSQWAVEQLGRWSVEWANTVVGRGDATLEEVVAGWLSCSPARTLAALTVDCVAHDPDTAVAALLDASAASGPALDWLVAHVGCSFPATVISRVLSLGLRSFASCHGRPPEHQLASVNKILNHLADRHLADIRRSLHAILLRTFEGATDAEAQASVPFLLCLAVTSRSRAVLAALTSGIDTLLMPSDRLAALANQVSWWVPRYFVNHCQLQEMVVHLVLDTGGSAAPSILRLLLQALAPASKLPGSVGGAVNNILQGVVSEICMVTYMRRNSGPGRIHIPFLVGLRGGGLDGSDVGMVVAGKAVSPVAGLVEQIISTPNNETLINHLKQLITLVVVQQGPATANTTLGHLLRCSTKDGANGHQEILSGVITALVVHQTARHTHTSALSTALAGTLQPQMGASAILNSLSSLETLLCQSHKDRGVQIHASLTNALLTNIPLLAELINDPVLGTACMQVLCQLPLKKPIPVGHVLSLSHAVIFYFFSSLHHTSLIKKVSGVGRCQRVLSQLSCSSLGLNQIIRLLVEGVFQPECAYLFGAVKKVNFASKEIKGELLIQANRQFNSWVKVPQSHTSIFHMGTIGSGRFSQHNRTPMPSSDTLKFHTQLLLNTLSVCCAAQTNGEGASTVALLLVELISPDIMFNGFPWPEEYIKFTFERDLSIKNTFEDFPVAWQLLEFVATHRAALSYCSVLVRALTAALTAYWNTCPFATAQNAPEALIATQHLLEVMVTAQFLPGPLRVLPQMVVHLAPFEMVCILQDVWMFMRDHTPSPDRWQELPSGYYQRTPDPPLAPGYTDRIQHIIQSNVHKLGHLMSSMVNAKS</sequence>
<organism evidence="3 4">
    <name type="scientific">Portunus trituberculatus</name>
    <name type="common">Swimming crab</name>
    <name type="synonym">Neptunus trituberculatus</name>
    <dbReference type="NCBI Taxonomy" id="210409"/>
    <lineage>
        <taxon>Eukaryota</taxon>
        <taxon>Metazoa</taxon>
        <taxon>Ecdysozoa</taxon>
        <taxon>Arthropoda</taxon>
        <taxon>Crustacea</taxon>
        <taxon>Multicrustacea</taxon>
        <taxon>Malacostraca</taxon>
        <taxon>Eumalacostraca</taxon>
        <taxon>Eucarida</taxon>
        <taxon>Decapoda</taxon>
        <taxon>Pleocyemata</taxon>
        <taxon>Brachyura</taxon>
        <taxon>Eubrachyura</taxon>
        <taxon>Portunoidea</taxon>
        <taxon>Portunidae</taxon>
        <taxon>Portuninae</taxon>
        <taxon>Portunus</taxon>
    </lineage>
</organism>
<dbReference type="PANTHER" id="PTHR31697:SF2">
    <property type="entry name" value="INTEGRATOR COMPLEX SUBUNIT 5"/>
    <property type="match status" value="1"/>
</dbReference>
<reference evidence="3 4" key="1">
    <citation type="submission" date="2019-05" db="EMBL/GenBank/DDBJ databases">
        <title>Another draft genome of Portunus trituberculatus and its Hox gene families provides insights of decapod evolution.</title>
        <authorList>
            <person name="Jeong J.-H."/>
            <person name="Song I."/>
            <person name="Kim S."/>
            <person name="Choi T."/>
            <person name="Kim D."/>
            <person name="Ryu S."/>
            <person name="Kim W."/>
        </authorList>
    </citation>
    <scope>NUCLEOTIDE SEQUENCE [LARGE SCALE GENOMIC DNA]</scope>
    <source>
        <tissue evidence="3">Muscle</tissue>
    </source>
</reference>
<dbReference type="InterPro" id="IPR029445">
    <property type="entry name" value="INTS5_N"/>
</dbReference>
<evidence type="ECO:0000313" key="3">
    <source>
        <dbReference type="EMBL" id="MPC38085.1"/>
    </source>
</evidence>
<dbReference type="InterPro" id="IPR040316">
    <property type="entry name" value="INTS5"/>
</dbReference>
<dbReference type="GO" id="GO:0034472">
    <property type="term" value="P:snRNA 3'-end processing"/>
    <property type="evidence" value="ECO:0007669"/>
    <property type="project" value="TreeGrafter"/>
</dbReference>
<dbReference type="Pfam" id="PF14838">
    <property type="entry name" value="INTS5_C"/>
    <property type="match status" value="1"/>
</dbReference>
<evidence type="ECO:0000313" key="4">
    <source>
        <dbReference type="Proteomes" id="UP000324222"/>
    </source>
</evidence>
<evidence type="ECO:0000259" key="2">
    <source>
        <dbReference type="Pfam" id="PF14838"/>
    </source>
</evidence>
<evidence type="ECO:0000259" key="1">
    <source>
        <dbReference type="Pfam" id="PF14837"/>
    </source>
</evidence>
<dbReference type="Pfam" id="PF14837">
    <property type="entry name" value="INTS5_N"/>
    <property type="match status" value="1"/>
</dbReference>
<feature type="domain" description="Integrator complex subunit 5 C-terminal" evidence="2">
    <location>
        <begin position="250"/>
        <end position="944"/>
    </location>
</feature>
<comment type="caution">
    <text evidence="3">The sequence shown here is derived from an EMBL/GenBank/DDBJ whole genome shotgun (WGS) entry which is preliminary data.</text>
</comment>
<dbReference type="InterPro" id="IPR029444">
    <property type="entry name" value="INTS5_C"/>
</dbReference>
<dbReference type="Proteomes" id="UP000324222">
    <property type="component" value="Unassembled WGS sequence"/>
</dbReference>
<protein>
    <submittedName>
        <fullName evidence="3">Integrator complex subunit 5</fullName>
    </submittedName>
</protein>
<accession>A0A5B7EX92</accession>
<dbReference type="EMBL" id="VSRR010003970">
    <property type="protein sequence ID" value="MPC38085.1"/>
    <property type="molecule type" value="Genomic_DNA"/>
</dbReference>
<dbReference type="OrthoDB" id="69088at2759"/>
<keyword evidence="4" id="KW-1185">Reference proteome</keyword>
<proteinExistence type="predicted"/>
<dbReference type="AlphaFoldDB" id="A0A5B7EX92"/>
<name>A0A5B7EX92_PORTR</name>
<dbReference type="PANTHER" id="PTHR31697">
    <property type="entry name" value="INTEGRATOR COMPLEX SUBUNIT 5"/>
    <property type="match status" value="1"/>
</dbReference>
<feature type="domain" description="Integrator complex subunit 5 N-terminal" evidence="1">
    <location>
        <begin position="55"/>
        <end position="239"/>
    </location>
</feature>